<reference evidence="3 4" key="1">
    <citation type="submission" date="2023-09" db="EMBL/GenBank/DDBJ databases">
        <title>Nesidiocoris tenuis whole genome shotgun sequence.</title>
        <authorList>
            <person name="Shibata T."/>
            <person name="Shimoda M."/>
            <person name="Kobayashi T."/>
            <person name="Uehara T."/>
        </authorList>
    </citation>
    <scope>NUCLEOTIDE SEQUENCE [LARGE SCALE GENOMIC DNA]</scope>
    <source>
        <strain evidence="3 4">Japan</strain>
    </source>
</reference>
<dbReference type="Pfam" id="PF07985">
    <property type="entry name" value="SRR1"/>
    <property type="match status" value="1"/>
</dbReference>
<name>A0ABN7ASF2_9HEMI</name>
<evidence type="ECO:0000313" key="3">
    <source>
        <dbReference type="EMBL" id="BES94384.1"/>
    </source>
</evidence>
<gene>
    <name evidence="3" type="ORF">NTJ_07193</name>
</gene>
<sequence length="247" mass="28477">MEEFTKVRRKARRKKEEYDESSPLYYAKLLKRFNEVLGQFQDEDQLTTAIKKVNQAILSLGSDSKIHNIVCYGLGSVSNSKTSMYQFALVFKMSQSLGCPLYLYDPVFSEADSKLFESLECSLHLDDRGHYKIDRTTLFFLPHCPRFVYENLLRANWGPDLSKCVIFGDDLLSIADKLPTRTLKDNLPFIHGCQPFVEVFPIENNFKFDDVFNDLAVHIFSPSKLASVDPETWNCEEVNSVCDHDSW</sequence>
<feature type="domain" description="SRR1-like" evidence="2">
    <location>
        <begin position="61"/>
        <end position="219"/>
    </location>
</feature>
<evidence type="ECO:0000259" key="2">
    <source>
        <dbReference type="Pfam" id="PF07985"/>
    </source>
</evidence>
<protein>
    <submittedName>
        <fullName evidence="3">SRR1</fullName>
    </submittedName>
</protein>
<evidence type="ECO:0000256" key="1">
    <source>
        <dbReference type="ARBA" id="ARBA00009856"/>
    </source>
</evidence>
<accession>A0ABN7ASF2</accession>
<proteinExistence type="inferred from homology"/>
<dbReference type="InterPro" id="IPR012942">
    <property type="entry name" value="SRR1-like"/>
</dbReference>
<dbReference type="Proteomes" id="UP001307889">
    <property type="component" value="Chromosome 5"/>
</dbReference>
<dbReference type="PANTHER" id="PTHR28626">
    <property type="entry name" value="SRR1-LIKE PROTEIN"/>
    <property type="match status" value="1"/>
</dbReference>
<organism evidence="3 4">
    <name type="scientific">Nesidiocoris tenuis</name>
    <dbReference type="NCBI Taxonomy" id="355587"/>
    <lineage>
        <taxon>Eukaryota</taxon>
        <taxon>Metazoa</taxon>
        <taxon>Ecdysozoa</taxon>
        <taxon>Arthropoda</taxon>
        <taxon>Hexapoda</taxon>
        <taxon>Insecta</taxon>
        <taxon>Pterygota</taxon>
        <taxon>Neoptera</taxon>
        <taxon>Paraneoptera</taxon>
        <taxon>Hemiptera</taxon>
        <taxon>Heteroptera</taxon>
        <taxon>Panheteroptera</taxon>
        <taxon>Cimicomorpha</taxon>
        <taxon>Miridae</taxon>
        <taxon>Dicyphina</taxon>
        <taxon>Nesidiocoris</taxon>
    </lineage>
</organism>
<dbReference type="PANTHER" id="PTHR28626:SF3">
    <property type="entry name" value="SRR1-LIKE PROTEIN"/>
    <property type="match status" value="1"/>
</dbReference>
<comment type="similarity">
    <text evidence="1">Belongs to the SRR1 family.</text>
</comment>
<evidence type="ECO:0000313" key="4">
    <source>
        <dbReference type="Proteomes" id="UP001307889"/>
    </source>
</evidence>
<dbReference type="InterPro" id="IPR040044">
    <property type="entry name" value="SRR1L"/>
</dbReference>
<keyword evidence="4" id="KW-1185">Reference proteome</keyword>
<dbReference type="EMBL" id="AP028913">
    <property type="protein sequence ID" value="BES94384.1"/>
    <property type="molecule type" value="Genomic_DNA"/>
</dbReference>